<evidence type="ECO:0000313" key="1">
    <source>
        <dbReference type="EMBL" id="KXT71290.1"/>
    </source>
</evidence>
<organism evidence="1 2">
    <name type="scientific">Streptococcus gordonii</name>
    <dbReference type="NCBI Taxonomy" id="1302"/>
    <lineage>
        <taxon>Bacteria</taxon>
        <taxon>Bacillati</taxon>
        <taxon>Bacillota</taxon>
        <taxon>Bacilli</taxon>
        <taxon>Lactobacillales</taxon>
        <taxon>Streptococcaceae</taxon>
        <taxon>Streptococcus</taxon>
    </lineage>
</organism>
<dbReference type="Proteomes" id="UP000070096">
    <property type="component" value="Unassembled WGS sequence"/>
</dbReference>
<comment type="caution">
    <text evidence="1">The sequence shown here is derived from an EMBL/GenBank/DDBJ whole genome shotgun (WGS) entry which is preliminary data.</text>
</comment>
<name>A0A139N5L5_STRGN</name>
<dbReference type="AlphaFoldDB" id="A0A139N5L5"/>
<dbReference type="PATRIC" id="fig|1302.21.peg.1445"/>
<reference evidence="1 2" key="1">
    <citation type="submission" date="2016-01" db="EMBL/GenBank/DDBJ databases">
        <title>Highly variable Streptococcus oralis are common among viridans streptococci isolated from primates.</title>
        <authorList>
            <person name="Denapaite D."/>
            <person name="Rieger M."/>
            <person name="Koendgen S."/>
            <person name="Brueckner R."/>
            <person name="Ochigava I."/>
            <person name="Kappeler P."/>
            <person name="Maetz-Rensing K."/>
            <person name="Leendertz F."/>
            <person name="Hakenbeck R."/>
        </authorList>
    </citation>
    <scope>NUCLEOTIDE SEQUENCE [LARGE SCALE GENOMIC DNA]</scope>
    <source>
        <strain evidence="1 2">DD07</strain>
    </source>
</reference>
<protein>
    <submittedName>
        <fullName evidence="1">Uncharacterized protein</fullName>
    </submittedName>
</protein>
<sequence>MSQTPKLMKYTEITAFTGELMLKILYNTHMEISEDTELECWKKLGHVKDSKHFQDFMNRELSVNAVTKYLAQNKIKVIFDTHLANMQIYVDDLQAFEKGVNQVVSDLENPETGTELADKLIKSLHNMTLDEKLEYYKKQVKEEIKRKEE</sequence>
<dbReference type="EMBL" id="LQRC01000191">
    <property type="protein sequence ID" value="KXT71290.1"/>
    <property type="molecule type" value="Genomic_DNA"/>
</dbReference>
<gene>
    <name evidence="1" type="ORF">SGODD07_01290</name>
</gene>
<accession>A0A139N5L5</accession>
<evidence type="ECO:0000313" key="2">
    <source>
        <dbReference type="Proteomes" id="UP000070096"/>
    </source>
</evidence>
<proteinExistence type="predicted"/>